<evidence type="ECO:0000256" key="2">
    <source>
        <dbReference type="ARBA" id="ARBA00022771"/>
    </source>
</evidence>
<reference evidence="5 6" key="1">
    <citation type="journal article" date="2017" name="Genome Biol. Evol.">
        <title>Phytophthora megakarya and P. palmivora, closely related causal agents of cacao black pod rot, underwent increases in genome sizes and gene numbers by different mechanisms.</title>
        <authorList>
            <person name="Ali S.S."/>
            <person name="Shao J."/>
            <person name="Lary D.J."/>
            <person name="Kronmiller B."/>
            <person name="Shen D."/>
            <person name="Strem M.D."/>
            <person name="Amoako-Attah I."/>
            <person name="Akrofi A.Y."/>
            <person name="Begoude B.A."/>
            <person name="Ten Hoopen G.M."/>
            <person name="Coulibaly K."/>
            <person name="Kebe B.I."/>
            <person name="Melnick R.L."/>
            <person name="Guiltinan M.J."/>
            <person name="Tyler B.M."/>
            <person name="Meinhardt L.W."/>
            <person name="Bailey B.A."/>
        </authorList>
    </citation>
    <scope>NUCLEOTIDE SEQUENCE [LARGE SCALE GENOMIC DNA]</scope>
    <source>
        <strain evidence="6">sbr112.9</strain>
    </source>
</reference>
<organism evidence="5 6">
    <name type="scientific">Phytophthora palmivora</name>
    <dbReference type="NCBI Taxonomy" id="4796"/>
    <lineage>
        <taxon>Eukaryota</taxon>
        <taxon>Sar</taxon>
        <taxon>Stramenopiles</taxon>
        <taxon>Oomycota</taxon>
        <taxon>Peronosporomycetes</taxon>
        <taxon>Peronosporales</taxon>
        <taxon>Peronosporaceae</taxon>
        <taxon>Phytophthora</taxon>
    </lineage>
</organism>
<keyword evidence="2" id="KW-0863">Zinc-finger</keyword>
<proteinExistence type="predicted"/>
<gene>
    <name evidence="5" type="ORF">PHPALM_30527</name>
</gene>
<dbReference type="AlphaFoldDB" id="A0A2P4X4Y5"/>
<comment type="caution">
    <text evidence="5">The sequence shown here is derived from an EMBL/GenBank/DDBJ whole genome shotgun (WGS) entry which is preliminary data.</text>
</comment>
<accession>A0A2P4X4Y5</accession>
<dbReference type="GO" id="GO:0008270">
    <property type="term" value="F:zinc ion binding"/>
    <property type="evidence" value="ECO:0007669"/>
    <property type="project" value="UniProtKB-KW"/>
</dbReference>
<keyword evidence="6" id="KW-1185">Reference proteome</keyword>
<dbReference type="Gene3D" id="2.20.25.240">
    <property type="match status" value="1"/>
</dbReference>
<evidence type="ECO:0000256" key="1">
    <source>
        <dbReference type="ARBA" id="ARBA00022723"/>
    </source>
</evidence>
<dbReference type="InterPro" id="IPR007588">
    <property type="entry name" value="Znf_FLYWCH"/>
</dbReference>
<evidence type="ECO:0000256" key="3">
    <source>
        <dbReference type="ARBA" id="ARBA00022833"/>
    </source>
</evidence>
<dbReference type="OrthoDB" id="124341at2759"/>
<dbReference type="Proteomes" id="UP000237271">
    <property type="component" value="Unassembled WGS sequence"/>
</dbReference>
<evidence type="ECO:0000313" key="5">
    <source>
        <dbReference type="EMBL" id="POM60606.1"/>
    </source>
</evidence>
<protein>
    <recommendedName>
        <fullName evidence="4">FLYWCH-type domain-containing protein</fullName>
    </recommendedName>
</protein>
<evidence type="ECO:0000313" key="6">
    <source>
        <dbReference type="Proteomes" id="UP000237271"/>
    </source>
</evidence>
<feature type="domain" description="FLYWCH-type" evidence="4">
    <location>
        <begin position="3"/>
        <end position="37"/>
    </location>
</feature>
<dbReference type="EMBL" id="NCKW01016848">
    <property type="protein sequence ID" value="POM60606.1"/>
    <property type="molecule type" value="Genomic_DNA"/>
</dbReference>
<keyword evidence="1" id="KW-0479">Metal-binding</keyword>
<dbReference type="Pfam" id="PF04500">
    <property type="entry name" value="FLYWCH"/>
    <property type="match status" value="1"/>
</dbReference>
<sequence length="152" mass="17850">MRFNGYKYLINTKRDTTTYYQCSTYRSTQCKGKQIVKVLSEGEEMREILEIWAIASTTVIPGRLWDQVSRQLDAKYPAQAVLPMQRDEDINFIKYVWRQAYGGDEFRVIESVPTVCVSESDERSFVQFNVFYDNNGKRQRIIGMSHPDLIRL</sequence>
<evidence type="ECO:0000259" key="4">
    <source>
        <dbReference type="Pfam" id="PF04500"/>
    </source>
</evidence>
<name>A0A2P4X4Y5_9STRA</name>
<keyword evidence="3" id="KW-0862">Zinc</keyword>